<evidence type="ECO:0000256" key="7">
    <source>
        <dbReference type="ARBA" id="ARBA00023136"/>
    </source>
</evidence>
<evidence type="ECO:0000256" key="4">
    <source>
        <dbReference type="ARBA" id="ARBA00022519"/>
    </source>
</evidence>
<comment type="similarity">
    <text evidence="8">Belongs to the TRAP transporter small permease family.</text>
</comment>
<keyword evidence="6 9" id="KW-1133">Transmembrane helix</keyword>
<evidence type="ECO:0000256" key="8">
    <source>
        <dbReference type="ARBA" id="ARBA00038436"/>
    </source>
</evidence>
<dbReference type="PANTHER" id="PTHR35011">
    <property type="entry name" value="2,3-DIKETO-L-GULONATE TRAP TRANSPORTER SMALL PERMEASE PROTEIN YIAM"/>
    <property type="match status" value="1"/>
</dbReference>
<proteinExistence type="inferred from homology"/>
<sequence>MLGQNGNQVSSGGPRMEKVVTFIDRVSEIVGKTFAWLVLGITLAMSFEIISRRLAGRPTTWAFDFSYMSYGMYFMLGSAYTLSRNAHVRGDIFYRNFSPRTQATIDLVLYLVVFFPAMIALTWVGWQFFFASYRVHETSPLSPYATPVWPLKAAIPAGAALLTLQGVAQVLRCITAIRTGQWPADMAEAEVLE</sequence>
<evidence type="ECO:0000256" key="6">
    <source>
        <dbReference type="ARBA" id="ARBA00022989"/>
    </source>
</evidence>
<feature type="domain" description="Tripartite ATP-independent periplasmic transporters DctQ component" evidence="10">
    <location>
        <begin position="41"/>
        <end position="174"/>
    </location>
</feature>
<feature type="transmembrane region" description="Helical" evidence="9">
    <location>
        <begin position="34"/>
        <end position="55"/>
    </location>
</feature>
<evidence type="ECO:0000256" key="9">
    <source>
        <dbReference type="SAM" id="Phobius"/>
    </source>
</evidence>
<comment type="caution">
    <text evidence="11">The sequence shown here is derived from an EMBL/GenBank/DDBJ whole genome shotgun (WGS) entry which is preliminary data.</text>
</comment>
<evidence type="ECO:0000256" key="3">
    <source>
        <dbReference type="ARBA" id="ARBA00022475"/>
    </source>
</evidence>
<evidence type="ECO:0000256" key="2">
    <source>
        <dbReference type="ARBA" id="ARBA00022448"/>
    </source>
</evidence>
<evidence type="ECO:0000313" key="12">
    <source>
        <dbReference type="Proteomes" id="UP000319353"/>
    </source>
</evidence>
<accession>A0A537KW65</accession>
<protein>
    <submittedName>
        <fullName evidence="11">TRAP transporter small permease subunit</fullName>
    </submittedName>
</protein>
<keyword evidence="7 9" id="KW-0472">Membrane</keyword>
<dbReference type="GO" id="GO:0005886">
    <property type="term" value="C:plasma membrane"/>
    <property type="evidence" value="ECO:0007669"/>
    <property type="project" value="UniProtKB-SubCell"/>
</dbReference>
<keyword evidence="3" id="KW-1003">Cell membrane</keyword>
<evidence type="ECO:0000256" key="1">
    <source>
        <dbReference type="ARBA" id="ARBA00004429"/>
    </source>
</evidence>
<feature type="transmembrane region" description="Helical" evidence="9">
    <location>
        <begin position="149"/>
        <end position="171"/>
    </location>
</feature>
<dbReference type="PANTHER" id="PTHR35011:SF4">
    <property type="entry name" value="SLL1102 PROTEIN"/>
    <property type="match status" value="1"/>
</dbReference>
<reference evidence="11 12" key="1">
    <citation type="journal article" date="2019" name="Nat. Microbiol.">
        <title>Mediterranean grassland soil C-N compound turnover is dependent on rainfall and depth, and is mediated by genomically divergent microorganisms.</title>
        <authorList>
            <person name="Diamond S."/>
            <person name="Andeer P.F."/>
            <person name="Li Z."/>
            <person name="Crits-Christoph A."/>
            <person name="Burstein D."/>
            <person name="Anantharaman K."/>
            <person name="Lane K.R."/>
            <person name="Thomas B.C."/>
            <person name="Pan C."/>
            <person name="Northen T.R."/>
            <person name="Banfield J.F."/>
        </authorList>
    </citation>
    <scope>NUCLEOTIDE SEQUENCE [LARGE SCALE GENOMIC DNA]</scope>
    <source>
        <strain evidence="11">NP_4</strain>
    </source>
</reference>
<dbReference type="AlphaFoldDB" id="A0A537KW65"/>
<name>A0A537KW65_9BACT</name>
<evidence type="ECO:0000259" key="10">
    <source>
        <dbReference type="Pfam" id="PF04290"/>
    </source>
</evidence>
<organism evidence="11 12">
    <name type="scientific">Candidatus Segetimicrobium genomatis</name>
    <dbReference type="NCBI Taxonomy" id="2569760"/>
    <lineage>
        <taxon>Bacteria</taxon>
        <taxon>Bacillati</taxon>
        <taxon>Candidatus Sysuimicrobiota</taxon>
        <taxon>Candidatus Sysuimicrobiia</taxon>
        <taxon>Candidatus Sysuimicrobiales</taxon>
        <taxon>Candidatus Segetimicrobiaceae</taxon>
        <taxon>Candidatus Segetimicrobium</taxon>
    </lineage>
</organism>
<evidence type="ECO:0000256" key="5">
    <source>
        <dbReference type="ARBA" id="ARBA00022692"/>
    </source>
</evidence>
<keyword evidence="4" id="KW-0997">Cell inner membrane</keyword>
<keyword evidence="2" id="KW-0813">Transport</keyword>
<dbReference type="Pfam" id="PF04290">
    <property type="entry name" value="DctQ"/>
    <property type="match status" value="1"/>
</dbReference>
<dbReference type="EMBL" id="VBAL01000131">
    <property type="protein sequence ID" value="TMI99756.1"/>
    <property type="molecule type" value="Genomic_DNA"/>
</dbReference>
<feature type="transmembrane region" description="Helical" evidence="9">
    <location>
        <begin position="107"/>
        <end position="129"/>
    </location>
</feature>
<gene>
    <name evidence="11" type="ORF">E6H01_10595</name>
</gene>
<keyword evidence="5 9" id="KW-0812">Transmembrane</keyword>
<dbReference type="InterPro" id="IPR055348">
    <property type="entry name" value="DctQ"/>
</dbReference>
<feature type="transmembrane region" description="Helical" evidence="9">
    <location>
        <begin position="67"/>
        <end position="86"/>
    </location>
</feature>
<dbReference type="Proteomes" id="UP000319353">
    <property type="component" value="Unassembled WGS sequence"/>
</dbReference>
<evidence type="ECO:0000313" key="11">
    <source>
        <dbReference type="EMBL" id="TMI99756.1"/>
    </source>
</evidence>
<comment type="subcellular location">
    <subcellularLocation>
        <location evidence="1">Cell inner membrane</location>
        <topology evidence="1">Multi-pass membrane protein</topology>
    </subcellularLocation>
</comment>
<dbReference type="InterPro" id="IPR007387">
    <property type="entry name" value="TRAP_DctQ"/>
</dbReference>